<feature type="compositionally biased region" description="Polar residues" evidence="1">
    <location>
        <begin position="129"/>
        <end position="147"/>
    </location>
</feature>
<evidence type="ECO:0000313" key="3">
    <source>
        <dbReference type="EMBL" id="MCL6217146.1"/>
    </source>
</evidence>
<evidence type="ECO:0000256" key="2">
    <source>
        <dbReference type="SAM" id="Phobius"/>
    </source>
</evidence>
<feature type="region of interest" description="Disordered" evidence="1">
    <location>
        <begin position="199"/>
        <end position="219"/>
    </location>
</feature>
<dbReference type="EMBL" id="JAKHSK010000002">
    <property type="protein sequence ID" value="MCL6217146.1"/>
    <property type="molecule type" value="Genomic_DNA"/>
</dbReference>
<sequence>MKENKNIDRLFQEKFKDFEQTPREELWKNIAEKLQEKQEKKPVILPIWYKLGGVAAVLAIILTTVYFLQNSPANFTEPQITFDIEESQLPTFEMPTDSPLNHANKTLKEITETSSNSNIEEAKERESHSNNLGAMASQNTTQTLGIDTTSKNSNSEKTNSNSSNIASNKSNNEQELAHLDHKNGDETIQNQQTGNKVISSAENKNPNKTASQVASADSIKTKADEEYKTALAILSEEKNNATPEEVKIASKAGKVSISPFAAPVYYDNLGSGNPIDPSFAGNQTNSDVTMSYGIKVAYAISEKIKIRSGISKVSMNYKTQDIAYNYAIASSKISNINYEQGSENIRIASTVSRPDNYAETPHDFAPSSSLNLPRETGSLNQNFGYIEVPVEIEYSLIDKKFGLKLIGGASSLFLDENTVSVNGQSGSIELGESNNLESLSFTTNIGMGVDYQLNDKFKLNLEPTFKYQLNSFSNTSGVNPYFFGIYTGFSFEF</sequence>
<feature type="transmembrane region" description="Helical" evidence="2">
    <location>
        <begin position="47"/>
        <end position="68"/>
    </location>
</feature>
<feature type="region of interest" description="Disordered" evidence="1">
    <location>
        <begin position="110"/>
        <end position="168"/>
    </location>
</feature>
<keyword evidence="2" id="KW-0812">Transmembrane</keyword>
<comment type="caution">
    <text evidence="3">The sequence shown here is derived from an EMBL/GenBank/DDBJ whole genome shotgun (WGS) entry which is preliminary data.</text>
</comment>
<gene>
    <name evidence="3" type="ORF">L1967_02475</name>
</gene>
<name>A0A9X1ZNA9_9FLAO</name>
<evidence type="ECO:0000313" key="4">
    <source>
        <dbReference type="Proteomes" id="UP001139521"/>
    </source>
</evidence>
<keyword evidence="2" id="KW-0472">Membrane</keyword>
<dbReference type="Proteomes" id="UP001139521">
    <property type="component" value="Unassembled WGS sequence"/>
</dbReference>
<keyword evidence="4" id="KW-1185">Reference proteome</keyword>
<feature type="compositionally biased region" description="Low complexity" evidence="1">
    <location>
        <begin position="148"/>
        <end position="168"/>
    </location>
</feature>
<feature type="compositionally biased region" description="Polar residues" evidence="1">
    <location>
        <begin position="199"/>
        <end position="215"/>
    </location>
</feature>
<evidence type="ECO:0000256" key="1">
    <source>
        <dbReference type="SAM" id="MobiDB-lite"/>
    </source>
</evidence>
<protein>
    <submittedName>
        <fullName evidence="3">PorT family protein</fullName>
    </submittedName>
</protein>
<accession>A0A9X1ZNA9</accession>
<proteinExistence type="predicted"/>
<dbReference type="RefSeq" id="WP_249600129.1">
    <property type="nucleotide sequence ID" value="NZ_JAKHSK010000002.1"/>
</dbReference>
<reference evidence="3" key="1">
    <citation type="submission" date="2022-01" db="EMBL/GenBank/DDBJ databases">
        <title>Genome sequencing of Zunongwangia sp. M21534 genome.</title>
        <authorList>
            <person name="Chen Y."/>
            <person name="Dong C."/>
            <person name="Shao Z."/>
        </authorList>
    </citation>
    <scope>NUCLEOTIDE SEQUENCE</scope>
    <source>
        <strain evidence="3">MCCC M21534</strain>
    </source>
</reference>
<dbReference type="AlphaFoldDB" id="A0A9X1ZNA9"/>
<keyword evidence="2" id="KW-1133">Transmembrane helix</keyword>
<organism evidence="3 4">
    <name type="scientific">Zunongwangia pacifica</name>
    <dbReference type="NCBI Taxonomy" id="2911062"/>
    <lineage>
        <taxon>Bacteria</taxon>
        <taxon>Pseudomonadati</taxon>
        <taxon>Bacteroidota</taxon>
        <taxon>Flavobacteriia</taxon>
        <taxon>Flavobacteriales</taxon>
        <taxon>Flavobacteriaceae</taxon>
        <taxon>Zunongwangia</taxon>
    </lineage>
</organism>